<keyword evidence="3" id="KW-0067">ATP-binding</keyword>
<dbReference type="FunFam" id="3.40.50.300:FF:000925">
    <property type="entry name" value="DNA mismatch repair protein MSH2"/>
    <property type="match status" value="1"/>
</dbReference>
<dbReference type="InterPro" id="IPR045076">
    <property type="entry name" value="MutS"/>
</dbReference>
<dbReference type="SUPFAM" id="SSF52540">
    <property type="entry name" value="P-loop containing nucleoside triphosphate hydrolases"/>
    <property type="match status" value="1"/>
</dbReference>
<dbReference type="GO" id="GO:0006298">
    <property type="term" value="P:mismatch repair"/>
    <property type="evidence" value="ECO:0007669"/>
    <property type="project" value="InterPro"/>
</dbReference>
<gene>
    <name evidence="7" type="ORF">TIFTF001_041966</name>
</gene>
<evidence type="ECO:0000256" key="2">
    <source>
        <dbReference type="ARBA" id="ARBA00022741"/>
    </source>
</evidence>
<evidence type="ECO:0000256" key="3">
    <source>
        <dbReference type="ARBA" id="ARBA00022840"/>
    </source>
</evidence>
<dbReference type="Pfam" id="PF00488">
    <property type="entry name" value="MutS_V"/>
    <property type="match status" value="1"/>
</dbReference>
<evidence type="ECO:0000256" key="1">
    <source>
        <dbReference type="ARBA" id="ARBA00019549"/>
    </source>
</evidence>
<dbReference type="PANTHER" id="PTHR11361:SF35">
    <property type="entry name" value="DNA MISMATCH REPAIR PROTEIN MSH2"/>
    <property type="match status" value="1"/>
</dbReference>
<keyword evidence="4" id="KW-0238">DNA-binding</keyword>
<dbReference type="Gene3D" id="3.40.50.300">
    <property type="entry name" value="P-loop containing nucleotide triphosphate hydrolases"/>
    <property type="match status" value="1"/>
</dbReference>
<dbReference type="Gene3D" id="3.30.420.110">
    <property type="entry name" value="MutS, connector domain"/>
    <property type="match status" value="1"/>
</dbReference>
<evidence type="ECO:0000256" key="5">
    <source>
        <dbReference type="ARBA" id="ARBA00073545"/>
    </source>
</evidence>
<reference evidence="7" key="1">
    <citation type="submission" date="2023-07" db="EMBL/GenBank/DDBJ databases">
        <title>draft genome sequence of fig (Ficus carica).</title>
        <authorList>
            <person name="Takahashi T."/>
            <person name="Nishimura K."/>
        </authorList>
    </citation>
    <scope>NUCLEOTIDE SEQUENCE</scope>
</reference>
<keyword evidence="8" id="KW-1185">Reference proteome</keyword>
<comment type="caution">
    <text evidence="7">The sequence shown here is derived from an EMBL/GenBank/DDBJ whole genome shotgun (WGS) entry which is preliminary data.</text>
</comment>
<dbReference type="GO" id="GO:0006312">
    <property type="term" value="P:mitotic recombination"/>
    <property type="evidence" value="ECO:0007669"/>
    <property type="project" value="TreeGrafter"/>
</dbReference>
<evidence type="ECO:0000259" key="6">
    <source>
        <dbReference type="PROSITE" id="PS00486"/>
    </source>
</evidence>
<dbReference type="InterPro" id="IPR036678">
    <property type="entry name" value="MutS_con_dom_sf"/>
</dbReference>
<dbReference type="Proteomes" id="UP001187192">
    <property type="component" value="Unassembled WGS sequence"/>
</dbReference>
<name>A0AA87ZHM8_FICCA</name>
<dbReference type="GO" id="GO:0140664">
    <property type="term" value="F:ATP-dependent DNA damage sensor activity"/>
    <property type="evidence" value="ECO:0007669"/>
    <property type="project" value="InterPro"/>
</dbReference>
<organism evidence="7 8">
    <name type="scientific">Ficus carica</name>
    <name type="common">Common fig</name>
    <dbReference type="NCBI Taxonomy" id="3494"/>
    <lineage>
        <taxon>Eukaryota</taxon>
        <taxon>Viridiplantae</taxon>
        <taxon>Streptophyta</taxon>
        <taxon>Embryophyta</taxon>
        <taxon>Tracheophyta</taxon>
        <taxon>Spermatophyta</taxon>
        <taxon>Magnoliopsida</taxon>
        <taxon>eudicotyledons</taxon>
        <taxon>Gunneridae</taxon>
        <taxon>Pentapetalae</taxon>
        <taxon>rosids</taxon>
        <taxon>fabids</taxon>
        <taxon>Rosales</taxon>
        <taxon>Moraceae</taxon>
        <taxon>Ficeae</taxon>
        <taxon>Ficus</taxon>
    </lineage>
</organism>
<dbReference type="AlphaFoldDB" id="A0AA87ZHM8"/>
<evidence type="ECO:0000256" key="4">
    <source>
        <dbReference type="ARBA" id="ARBA00023125"/>
    </source>
</evidence>
<dbReference type="SMART" id="SM00534">
    <property type="entry name" value="MUTSac"/>
    <property type="match status" value="1"/>
</dbReference>
<proteinExistence type="predicted"/>
<evidence type="ECO:0000313" key="7">
    <source>
        <dbReference type="EMBL" id="GMN33887.1"/>
    </source>
</evidence>
<dbReference type="GO" id="GO:0032301">
    <property type="term" value="C:MutSalpha complex"/>
    <property type="evidence" value="ECO:0007669"/>
    <property type="project" value="TreeGrafter"/>
</dbReference>
<dbReference type="PROSITE" id="PS00486">
    <property type="entry name" value="DNA_MISMATCH_REPAIR_2"/>
    <property type="match status" value="1"/>
</dbReference>
<feature type="domain" description="DNA mismatch repair proteins mutS family" evidence="6">
    <location>
        <begin position="322"/>
        <end position="338"/>
    </location>
</feature>
<accession>A0AA87ZHM8</accession>
<dbReference type="PANTHER" id="PTHR11361">
    <property type="entry name" value="DNA MISMATCH REPAIR PROTEIN MUTS FAMILY MEMBER"/>
    <property type="match status" value="1"/>
</dbReference>
<dbReference type="EMBL" id="BTGU01002089">
    <property type="protein sequence ID" value="GMN33887.1"/>
    <property type="molecule type" value="Genomic_DNA"/>
</dbReference>
<dbReference type="InterPro" id="IPR027417">
    <property type="entry name" value="P-loop_NTPase"/>
</dbReference>
<evidence type="ECO:0000313" key="8">
    <source>
        <dbReference type="Proteomes" id="UP001187192"/>
    </source>
</evidence>
<dbReference type="GO" id="GO:0005524">
    <property type="term" value="F:ATP binding"/>
    <property type="evidence" value="ECO:0007669"/>
    <property type="project" value="UniProtKB-KW"/>
</dbReference>
<protein>
    <recommendedName>
        <fullName evidence="5">DNA mismatch repair protein MSH2</fullName>
    </recommendedName>
    <alternativeName>
        <fullName evidence="1">DNA mismatch repair protein Msh2</fullName>
    </alternativeName>
</protein>
<dbReference type="GO" id="GO:0030983">
    <property type="term" value="F:mismatched DNA binding"/>
    <property type="evidence" value="ECO:0007669"/>
    <property type="project" value="InterPro"/>
</dbReference>
<keyword evidence="2" id="KW-0547">Nucleotide-binding</keyword>
<dbReference type="InterPro" id="IPR000432">
    <property type="entry name" value="DNA_mismatch_repair_MutS_C"/>
</dbReference>
<sequence>MDKLQLSSQRPTTIQPQHCDNWVVVQTASPALYIVSKNMFQTIARDLLLERTDYPVELYEGSGSNWRLVKSETPGNNSNFEDILFTNNEMQDTPVVVALVPNVESALVALGCKEFLLPAATGKSTRCETRTLYDSSTRCGMMLTERKKAEFKTRDMVQDLGRLDEYLTMQVFGSLAGLISELDVLLSVADLASSCPTPYIRPDITPSDEGDIILQGSRHPCVEAQDWMNVLPNDYELVRSKSWFQIITGPNMGGKSAFIRQVGVNILMAQASYFVPCDKASISIRDCIFARVGAGDCQLRGVTFKQEMLETASILKGATDISLIIIDELCHGTSTYDGFGLAWTICEHVVEVIKAPTLLANHFHQLTALAHENPKHKPHSKHIVGVANYHVSAHMDLSTRKLTMLDKVVEPGAFNQSFGIHVGEFVNFPEKVKAIAREKAAELEDFSSTTTISNGSAQFQMVNSFCDSSDILKHVL</sequence>